<keyword evidence="5 7" id="KW-1133">Transmembrane helix</keyword>
<feature type="transmembrane region" description="Helical" evidence="7">
    <location>
        <begin position="56"/>
        <end position="78"/>
    </location>
</feature>
<feature type="transmembrane region" description="Helical" evidence="7">
    <location>
        <begin position="290"/>
        <end position="310"/>
    </location>
</feature>
<feature type="transmembrane region" description="Helical" evidence="7">
    <location>
        <begin position="145"/>
        <end position="169"/>
    </location>
</feature>
<evidence type="ECO:0000256" key="7">
    <source>
        <dbReference type="SAM" id="Phobius"/>
    </source>
</evidence>
<dbReference type="SUPFAM" id="SSF103473">
    <property type="entry name" value="MFS general substrate transporter"/>
    <property type="match status" value="1"/>
</dbReference>
<dbReference type="PANTHER" id="PTHR43124:SF3">
    <property type="entry name" value="CHLORAMPHENICOL EFFLUX PUMP RV0191"/>
    <property type="match status" value="1"/>
</dbReference>
<keyword evidence="10" id="KW-1185">Reference proteome</keyword>
<evidence type="ECO:0000256" key="2">
    <source>
        <dbReference type="ARBA" id="ARBA00022448"/>
    </source>
</evidence>
<dbReference type="CDD" id="cd17474">
    <property type="entry name" value="MFS_YfmO_like"/>
    <property type="match status" value="1"/>
</dbReference>
<keyword evidence="4 7" id="KW-0812">Transmembrane</keyword>
<dbReference type="InterPro" id="IPR011701">
    <property type="entry name" value="MFS"/>
</dbReference>
<evidence type="ECO:0000256" key="4">
    <source>
        <dbReference type="ARBA" id="ARBA00022692"/>
    </source>
</evidence>
<evidence type="ECO:0000256" key="6">
    <source>
        <dbReference type="ARBA" id="ARBA00023136"/>
    </source>
</evidence>
<reference evidence="9" key="1">
    <citation type="submission" date="2022-08" db="EMBL/GenBank/DDBJ databases">
        <title>Alicyclobacillus fastidiosus DSM 17978, complete genome.</title>
        <authorList>
            <person name="Wang Q."/>
            <person name="Cai R."/>
            <person name="Wang Z."/>
        </authorList>
    </citation>
    <scope>NUCLEOTIDE SEQUENCE</scope>
    <source>
        <strain evidence="9">DSM 17978</strain>
    </source>
</reference>
<feature type="transmembrane region" description="Helical" evidence="7">
    <location>
        <begin position="90"/>
        <end position="108"/>
    </location>
</feature>
<keyword evidence="2" id="KW-0813">Transport</keyword>
<dbReference type="PANTHER" id="PTHR43124">
    <property type="entry name" value="PURINE EFFLUX PUMP PBUE"/>
    <property type="match status" value="1"/>
</dbReference>
<evidence type="ECO:0000313" key="9">
    <source>
        <dbReference type="EMBL" id="WAH44546.1"/>
    </source>
</evidence>
<dbReference type="PROSITE" id="PS50850">
    <property type="entry name" value="MFS"/>
    <property type="match status" value="1"/>
</dbReference>
<dbReference type="InterPro" id="IPR050189">
    <property type="entry name" value="MFS_Efflux_Transporters"/>
</dbReference>
<evidence type="ECO:0000256" key="1">
    <source>
        <dbReference type="ARBA" id="ARBA00004651"/>
    </source>
</evidence>
<evidence type="ECO:0000259" key="8">
    <source>
        <dbReference type="PROSITE" id="PS50850"/>
    </source>
</evidence>
<feature type="domain" description="Major facilitator superfamily (MFS) profile" evidence="8">
    <location>
        <begin position="1"/>
        <end position="379"/>
    </location>
</feature>
<dbReference type="PROSITE" id="PS00216">
    <property type="entry name" value="SUGAR_TRANSPORT_1"/>
    <property type="match status" value="1"/>
</dbReference>
<dbReference type="Gene3D" id="1.20.1250.20">
    <property type="entry name" value="MFS general substrate transporter like domains"/>
    <property type="match status" value="1"/>
</dbReference>
<feature type="transmembrane region" description="Helical" evidence="7">
    <location>
        <begin position="355"/>
        <end position="375"/>
    </location>
</feature>
<gene>
    <name evidence="9" type="ORF">NZD89_07945</name>
</gene>
<evidence type="ECO:0000313" key="10">
    <source>
        <dbReference type="Proteomes" id="UP001164761"/>
    </source>
</evidence>
<keyword evidence="6 7" id="KW-0472">Membrane</keyword>
<dbReference type="InterPro" id="IPR020846">
    <property type="entry name" value="MFS_dom"/>
</dbReference>
<dbReference type="Proteomes" id="UP001164761">
    <property type="component" value="Chromosome"/>
</dbReference>
<name>A0ABY6ZR05_9BACL</name>
<feature type="transmembrane region" description="Helical" evidence="7">
    <location>
        <begin position="233"/>
        <end position="255"/>
    </location>
</feature>
<dbReference type="Pfam" id="PF07690">
    <property type="entry name" value="MFS_1"/>
    <property type="match status" value="1"/>
</dbReference>
<keyword evidence="3" id="KW-1003">Cell membrane</keyword>
<evidence type="ECO:0000256" key="3">
    <source>
        <dbReference type="ARBA" id="ARBA00022475"/>
    </source>
</evidence>
<evidence type="ECO:0000256" key="5">
    <source>
        <dbReference type="ARBA" id="ARBA00022989"/>
    </source>
</evidence>
<comment type="subcellular location">
    <subcellularLocation>
        <location evidence="1">Cell membrane</location>
        <topology evidence="1">Multi-pass membrane protein</topology>
    </subcellularLocation>
</comment>
<accession>A0ABY6ZR05</accession>
<protein>
    <submittedName>
        <fullName evidence="9">MFS transporter</fullName>
    </submittedName>
</protein>
<sequence length="408" mass="43813">MTLGNSMLIPVLPEMERQLKIGSLQVSMIITVYSVVAIFLIPVAGYMSDQYGRKKIIIPSLIITAIGGLVSGLAAWFLKDSYWVILIGRLLQGIGAAGAFPIVLPLVGDMFKSDDDVSQGLGIIETANTFGKVLSPILGATLALVVWYLPFLSIPVFCLVSVVLVAWLVKVPRRADQKKVKFREFLSSMKQIFAQKGRWLVAIFTIGGISMFVIFGSMFYLSSKLEDDFHIKGVLKGLILAIPLLALCITSFITGKYIQDNKRLMKWLSFTGCVVQTAAITAGATVDNIYLLVSALFLGGAGIGLVLPCLDSLITGGIDKEERGTVTSLYSSVRYIGVAAGPPAVSLLSKVSHQAVFYSISGLCAISAVLSLFAIKPGTNAQKTENVQHFDSVHRGTGRSKSTKPGPA</sequence>
<proteinExistence type="predicted"/>
<dbReference type="InterPro" id="IPR036259">
    <property type="entry name" value="MFS_trans_sf"/>
</dbReference>
<feature type="transmembrane region" description="Helical" evidence="7">
    <location>
        <begin position="199"/>
        <end position="221"/>
    </location>
</feature>
<dbReference type="EMBL" id="CP104067">
    <property type="protein sequence ID" value="WAH44546.1"/>
    <property type="molecule type" value="Genomic_DNA"/>
</dbReference>
<dbReference type="InterPro" id="IPR005829">
    <property type="entry name" value="Sugar_transporter_CS"/>
</dbReference>
<feature type="transmembrane region" description="Helical" evidence="7">
    <location>
        <begin position="21"/>
        <end position="44"/>
    </location>
</feature>
<organism evidence="9 10">
    <name type="scientific">Alicyclobacillus fastidiosus</name>
    <dbReference type="NCBI Taxonomy" id="392011"/>
    <lineage>
        <taxon>Bacteria</taxon>
        <taxon>Bacillati</taxon>
        <taxon>Bacillota</taxon>
        <taxon>Bacilli</taxon>
        <taxon>Bacillales</taxon>
        <taxon>Alicyclobacillaceae</taxon>
        <taxon>Alicyclobacillus</taxon>
    </lineage>
</organism>